<feature type="compositionally biased region" description="Basic and acidic residues" evidence="1">
    <location>
        <begin position="78"/>
        <end position="93"/>
    </location>
</feature>
<feature type="compositionally biased region" description="Low complexity" evidence="1">
    <location>
        <begin position="429"/>
        <end position="447"/>
    </location>
</feature>
<feature type="region of interest" description="Disordered" evidence="1">
    <location>
        <begin position="356"/>
        <end position="714"/>
    </location>
</feature>
<feature type="compositionally biased region" description="Polar residues" evidence="1">
    <location>
        <begin position="277"/>
        <end position="293"/>
    </location>
</feature>
<protein>
    <submittedName>
        <fullName evidence="3">Uncharacterized protein LOC115622487</fullName>
    </submittedName>
</protein>
<reference evidence="3" key="1">
    <citation type="submission" date="2025-08" db="UniProtKB">
        <authorList>
            <consortium name="RefSeq"/>
        </authorList>
    </citation>
    <scope>IDENTIFICATION</scope>
    <source>
        <strain evidence="3">11010-0011.00</strain>
        <tissue evidence="3">Whole body</tissue>
    </source>
</reference>
<dbReference type="Proteomes" id="UP000504634">
    <property type="component" value="Unplaced"/>
</dbReference>
<feature type="region of interest" description="Disordered" evidence="1">
    <location>
        <begin position="845"/>
        <end position="1063"/>
    </location>
</feature>
<feature type="compositionally biased region" description="Polar residues" evidence="1">
    <location>
        <begin position="772"/>
        <end position="791"/>
    </location>
</feature>
<dbReference type="GeneID" id="115622487"/>
<feature type="compositionally biased region" description="Acidic residues" evidence="1">
    <location>
        <begin position="794"/>
        <end position="803"/>
    </location>
</feature>
<dbReference type="RefSeq" id="XP_030372293.1">
    <property type="nucleotide sequence ID" value="XM_030516433.1"/>
</dbReference>
<name>A0A6J2TB13_DROLE</name>
<feature type="compositionally biased region" description="Low complexity" evidence="1">
    <location>
        <begin position="599"/>
        <end position="608"/>
    </location>
</feature>
<organism evidence="2 3">
    <name type="scientific">Drosophila lebanonensis</name>
    <name type="common">Fruit fly</name>
    <name type="synonym">Scaptodrosophila lebanonensis</name>
    <dbReference type="NCBI Taxonomy" id="7225"/>
    <lineage>
        <taxon>Eukaryota</taxon>
        <taxon>Metazoa</taxon>
        <taxon>Ecdysozoa</taxon>
        <taxon>Arthropoda</taxon>
        <taxon>Hexapoda</taxon>
        <taxon>Insecta</taxon>
        <taxon>Pterygota</taxon>
        <taxon>Neoptera</taxon>
        <taxon>Endopterygota</taxon>
        <taxon>Diptera</taxon>
        <taxon>Brachycera</taxon>
        <taxon>Muscomorpha</taxon>
        <taxon>Ephydroidea</taxon>
        <taxon>Drosophilidae</taxon>
        <taxon>Scaptodrosophila</taxon>
    </lineage>
</organism>
<evidence type="ECO:0000313" key="3">
    <source>
        <dbReference type="RefSeq" id="XP_030372293.1"/>
    </source>
</evidence>
<feature type="compositionally biased region" description="Polar residues" evidence="1">
    <location>
        <begin position="356"/>
        <end position="381"/>
    </location>
</feature>
<keyword evidence="2" id="KW-1185">Reference proteome</keyword>
<feature type="compositionally biased region" description="Polar residues" evidence="1">
    <location>
        <begin position="639"/>
        <end position="653"/>
    </location>
</feature>
<feature type="region of interest" description="Disordered" evidence="1">
    <location>
        <begin position="737"/>
        <end position="809"/>
    </location>
</feature>
<feature type="compositionally biased region" description="Polar residues" evidence="1">
    <location>
        <begin position="411"/>
        <end position="421"/>
    </location>
</feature>
<evidence type="ECO:0000256" key="1">
    <source>
        <dbReference type="SAM" id="MobiDB-lite"/>
    </source>
</evidence>
<sequence length="1293" mass="140391">MSSYRSYTPWKTSLGSSYKPGSSTYSSRDDIAGSSRYSSLATPSAYRPSFSGGTYRIKREQPPAPVTSYVSRYGSAKSDPKDTSSSDVRDKSSPIKRYVGGSSTLGKYGRSRDPSPVALEHTNRIKSREPSPVRSGLRGKSRDPSPVIDSGRNKLGSGSYRLGTVGSSSSGNSSTSRNGYGSRYSGAGSNTRLNTANLDKSISYLTTSDFHARSASRARELATRKSNEKELETKAAAEEVTAPPILNVNGAAVSETDSSAEEEQPSGEQETFISVSVVTRATSPTPPGSTTVQRTRRIDPAKTIEKTIQRSTKPRQMATKEIQSDRLDDSTRYLRYSAGSSVSSYSSHRDRISSLRYSASPQSGTNSNKSSSIEPSRQQETPSKSPSNGHSSTSKSSSKSKLSPPKVVRLNSRQSSVENLTNKPPAPPSKSESPTKTTSSSNSANSNGVAGVVKWPNKDFRKSSLNVGPTDRPRKSRTPSSSGESDNPLQLPDKEAPTQPNRLERSPSGGSEASITSAGSLARKGAKVANGRCHAKASLSRQNSGAQPKASHKSCAPAKEPNTASSSASVSASSCSDSSSEQQRTKAGNKKLAKKKTSNSHNTSSSSNGKEAKAKPTGVTIDEQELSPELSSNHENRHNQIAATDSCPQAQETKQQQSQSQQQSSRRLQKLSSVSNFFATRQHDANSEPIFLESSESSGELDALPPSSSLTTDFKTNATNFSTITTNTYQLTTANISNTELDPPCTPRSSSQVSSSTQHPRDTTTTTTTTTSVNGKGSEYTTSFAVTSSNTTTEEPEQEDEEPSWWQDTSLQINTASALDYNNRDEMRFKLRHIDSGEQAWWLRQEPGGDEDDTLAEETLNQLDDEADDADATEAADYSRSASTGAKSQRQSSKADWWSSAGVDEQETTNEAQRNDLNGKCSEAEKQDESWQAKQMPRSRISPEHDAWWLDEEEKPQQQSTSHNKENVPQPSNGVSWWTTEDENNNEPHVEATIKLPSKQPAPLERSPSSHKKSASSSDSSKHWWLSGPSKKQFNVQRVESGERAWWQEEPAPPAPSTPHWESGERAWWLNDDDAENEPPQQKSHDNSSMKLLERDQVDFQNGCQHDAEVQQINQHANKKSVPIGNDTVNNAAACELSSSFNFTFAVRPPPLGQCASPIAVDAPPTPPPRNQSKSPYDNIPMSKVQVATATTTVAQALPASPSSPPTSQRYSPNARRASTAANGGKLFISRHQNIDELLGGACRPLSPLFYGHNDNQTPLASKNMFLLEEITPDQVRIHDSTAQLPVIQRMQR</sequence>
<proteinExistence type="predicted"/>
<feature type="compositionally biased region" description="Polar residues" evidence="1">
    <location>
        <begin position="1"/>
        <end position="14"/>
    </location>
</feature>
<feature type="compositionally biased region" description="Basic and acidic residues" evidence="1">
    <location>
        <begin position="296"/>
        <end position="308"/>
    </location>
</feature>
<feature type="compositionally biased region" description="Acidic residues" evidence="1">
    <location>
        <begin position="863"/>
        <end position="874"/>
    </location>
</feature>
<accession>A0A6J2TB13</accession>
<evidence type="ECO:0000313" key="2">
    <source>
        <dbReference type="Proteomes" id="UP000504634"/>
    </source>
</evidence>
<feature type="compositionally biased region" description="Polar residues" evidence="1">
    <location>
        <begin position="508"/>
        <end position="519"/>
    </location>
</feature>
<feature type="region of interest" description="Disordered" evidence="1">
    <location>
        <begin position="1195"/>
        <end position="1216"/>
    </location>
</feature>
<feature type="region of interest" description="Disordered" evidence="1">
    <location>
        <begin position="1"/>
        <end position="194"/>
    </location>
</feature>
<dbReference type="OrthoDB" id="9806920at2759"/>
<feature type="compositionally biased region" description="Basic and acidic residues" evidence="1">
    <location>
        <begin position="121"/>
        <end position="131"/>
    </location>
</feature>
<feature type="compositionally biased region" description="Low complexity" evidence="1">
    <location>
        <begin position="654"/>
        <end position="673"/>
    </location>
</feature>
<feature type="compositionally biased region" description="Low complexity" evidence="1">
    <location>
        <begin position="15"/>
        <end position="26"/>
    </location>
</feature>
<gene>
    <name evidence="3" type="primary">LOC115622487</name>
</gene>
<feature type="compositionally biased region" description="Basic residues" evidence="1">
    <location>
        <begin position="587"/>
        <end position="598"/>
    </location>
</feature>
<feature type="compositionally biased region" description="Basic and acidic residues" evidence="1">
    <location>
        <begin position="217"/>
        <end position="237"/>
    </location>
</feature>
<feature type="compositionally biased region" description="Polar residues" evidence="1">
    <location>
        <begin position="478"/>
        <end position="488"/>
    </location>
</feature>
<feature type="compositionally biased region" description="Basic and acidic residues" evidence="1">
    <location>
        <begin position="922"/>
        <end position="931"/>
    </location>
</feature>
<feature type="region of interest" description="Disordered" evidence="1">
    <location>
        <begin position="211"/>
        <end position="245"/>
    </location>
</feature>
<feature type="compositionally biased region" description="Polar residues" evidence="1">
    <location>
        <begin position="880"/>
        <end position="894"/>
    </location>
</feature>
<feature type="region of interest" description="Disordered" evidence="1">
    <location>
        <begin position="1158"/>
        <end position="1179"/>
    </location>
</feature>
<feature type="compositionally biased region" description="Low complexity" evidence="1">
    <location>
        <begin position="564"/>
        <end position="580"/>
    </location>
</feature>
<feature type="compositionally biased region" description="Polar residues" evidence="1">
    <location>
        <begin position="957"/>
        <end position="979"/>
    </location>
</feature>
<feature type="compositionally biased region" description="Low complexity" evidence="1">
    <location>
        <begin position="382"/>
        <end position="406"/>
    </location>
</feature>
<feature type="region of interest" description="Disordered" evidence="1">
    <location>
        <begin position="277"/>
        <end position="326"/>
    </location>
</feature>
<feature type="compositionally biased region" description="Low complexity" evidence="1">
    <location>
        <begin position="163"/>
        <end position="189"/>
    </location>
</feature>